<keyword evidence="3" id="KW-1185">Reference proteome</keyword>
<dbReference type="HOGENOM" id="CLU_055978_1_2_6"/>
<dbReference type="SMART" id="SM00463">
    <property type="entry name" value="SMR"/>
    <property type="match status" value="1"/>
</dbReference>
<reference evidence="2 3" key="1">
    <citation type="submission" date="2006-12" db="EMBL/GenBank/DDBJ databases">
        <title>Complete sequence of Shewanella amazonensis SB2B.</title>
        <authorList>
            <consortium name="US DOE Joint Genome Institute"/>
            <person name="Copeland A."/>
            <person name="Lucas S."/>
            <person name="Lapidus A."/>
            <person name="Barry K."/>
            <person name="Detter J.C."/>
            <person name="Glavina del Rio T."/>
            <person name="Hammon N."/>
            <person name="Israni S."/>
            <person name="Dalin E."/>
            <person name="Tice H."/>
            <person name="Pitluck S."/>
            <person name="Munk A.C."/>
            <person name="Brettin T."/>
            <person name="Bruce D."/>
            <person name="Han C."/>
            <person name="Tapia R."/>
            <person name="Gilna P."/>
            <person name="Schmutz J."/>
            <person name="Larimer F."/>
            <person name="Land M."/>
            <person name="Hauser L."/>
            <person name="Kyrpides N."/>
            <person name="Mikhailova N."/>
            <person name="Fredrickson J."/>
            <person name="Richardson P."/>
        </authorList>
    </citation>
    <scope>NUCLEOTIDE SEQUENCE [LARGE SCALE GENOMIC DNA]</scope>
    <source>
        <strain evidence="3">ATCC BAA-1098 / SB2B</strain>
    </source>
</reference>
<dbReference type="Pfam" id="PF01713">
    <property type="entry name" value="Smr"/>
    <property type="match status" value="1"/>
</dbReference>
<evidence type="ECO:0000259" key="1">
    <source>
        <dbReference type="PROSITE" id="PS50828"/>
    </source>
</evidence>
<dbReference type="AlphaFoldDB" id="A1S6L7"/>
<dbReference type="Gene3D" id="3.30.1370.110">
    <property type="match status" value="1"/>
</dbReference>
<dbReference type="PANTHER" id="PTHR35562:SF2">
    <property type="entry name" value="DNA ENDONUCLEASE SMRA-RELATED"/>
    <property type="match status" value="1"/>
</dbReference>
<sequence length="218" mass="24328">MRGRNPSGISLQSVLLPALEDSSVQREELDLFMAEMADVIPLKEADRHHFLQSTCDDEAAKIRREAADSDERLELLPIHPAELTRVKGAEVVSFSREGVQEAVLKQLRLGRYEAKVRHDFRGLKLKEAREVLLGLIDSALFRGDRNLLLIPGKGSGNQPFEALMKSALCTWLSRLEDVSAYHSAIKEEGGAGALYVMLRKSDAAKVHSRETNRKGARR</sequence>
<feature type="domain" description="Smr" evidence="1">
    <location>
        <begin position="119"/>
        <end position="199"/>
    </location>
</feature>
<dbReference type="GO" id="GO:0004520">
    <property type="term" value="F:DNA endonuclease activity"/>
    <property type="evidence" value="ECO:0007669"/>
    <property type="project" value="TreeGrafter"/>
</dbReference>
<proteinExistence type="predicted"/>
<dbReference type="InterPro" id="IPR002625">
    <property type="entry name" value="Smr_dom"/>
</dbReference>
<accession>A1S6L7</accession>
<organism evidence="2 3">
    <name type="scientific">Shewanella amazonensis (strain ATCC BAA-1098 / SB2B)</name>
    <dbReference type="NCBI Taxonomy" id="326297"/>
    <lineage>
        <taxon>Bacteria</taxon>
        <taxon>Pseudomonadati</taxon>
        <taxon>Pseudomonadota</taxon>
        <taxon>Gammaproteobacteria</taxon>
        <taxon>Alteromonadales</taxon>
        <taxon>Shewanellaceae</taxon>
        <taxon>Shewanella</taxon>
    </lineage>
</organism>
<evidence type="ECO:0000313" key="3">
    <source>
        <dbReference type="Proteomes" id="UP000009175"/>
    </source>
</evidence>
<gene>
    <name evidence="2" type="ordered locus">Sama_1818</name>
</gene>
<protein>
    <submittedName>
        <fullName evidence="2">Smr domain protein</fullName>
    </submittedName>
</protein>
<dbReference type="OrthoDB" id="9808881at2"/>
<dbReference type="PROSITE" id="PS50828">
    <property type="entry name" value="SMR"/>
    <property type="match status" value="1"/>
</dbReference>
<dbReference type="EMBL" id="CP000507">
    <property type="protein sequence ID" value="ABM00024.1"/>
    <property type="molecule type" value="Genomic_DNA"/>
</dbReference>
<evidence type="ECO:0000313" key="2">
    <source>
        <dbReference type="EMBL" id="ABM00024.1"/>
    </source>
</evidence>
<dbReference type="STRING" id="326297.Sama_1818"/>
<name>A1S6L7_SHEAM</name>
<dbReference type="PANTHER" id="PTHR35562">
    <property type="entry name" value="DNA ENDONUCLEASE SMRA-RELATED"/>
    <property type="match status" value="1"/>
</dbReference>
<dbReference type="eggNOG" id="COG2840">
    <property type="taxonomic scope" value="Bacteria"/>
</dbReference>
<dbReference type="Proteomes" id="UP000009175">
    <property type="component" value="Chromosome"/>
</dbReference>
<dbReference type="KEGG" id="saz:Sama_1818"/>
<dbReference type="InterPro" id="IPR036063">
    <property type="entry name" value="Smr_dom_sf"/>
</dbReference>
<dbReference type="SUPFAM" id="SSF160443">
    <property type="entry name" value="SMR domain-like"/>
    <property type="match status" value="1"/>
</dbReference>